<gene>
    <name evidence="2" type="ORF">GCM10025751_32350</name>
</gene>
<organism evidence="2 3">
    <name type="scientific">Haladaptatus pallidirubidus</name>
    <dbReference type="NCBI Taxonomy" id="1008152"/>
    <lineage>
        <taxon>Archaea</taxon>
        <taxon>Methanobacteriati</taxon>
        <taxon>Methanobacteriota</taxon>
        <taxon>Stenosarchaea group</taxon>
        <taxon>Halobacteria</taxon>
        <taxon>Halobacteriales</taxon>
        <taxon>Haladaptataceae</taxon>
        <taxon>Haladaptatus</taxon>
    </lineage>
</organism>
<keyword evidence="3" id="KW-1185">Reference proteome</keyword>
<feature type="transmembrane region" description="Helical" evidence="1">
    <location>
        <begin position="6"/>
        <end position="30"/>
    </location>
</feature>
<name>A0AAV3UJT7_9EURY</name>
<evidence type="ECO:0000313" key="2">
    <source>
        <dbReference type="EMBL" id="GAA5054156.1"/>
    </source>
</evidence>
<sequence length="65" mass="6947">MALSDIVTPVFSSIIAGMILATKTLNGIALGMYRLDKPRLVVEIVLIEDADDALTQRTGLKADST</sequence>
<comment type="caution">
    <text evidence="2">The sequence shown here is derived from an EMBL/GenBank/DDBJ whole genome shotgun (WGS) entry which is preliminary data.</text>
</comment>
<reference evidence="2 3" key="1">
    <citation type="journal article" date="2019" name="Int. J. Syst. Evol. Microbiol.">
        <title>The Global Catalogue of Microorganisms (GCM) 10K type strain sequencing project: providing services to taxonomists for standard genome sequencing and annotation.</title>
        <authorList>
            <consortium name="The Broad Institute Genomics Platform"/>
            <consortium name="The Broad Institute Genome Sequencing Center for Infectious Disease"/>
            <person name="Wu L."/>
            <person name="Ma J."/>
        </authorList>
    </citation>
    <scope>NUCLEOTIDE SEQUENCE [LARGE SCALE GENOMIC DNA]</scope>
    <source>
        <strain evidence="2 3">JCM 17504</strain>
    </source>
</reference>
<keyword evidence="1" id="KW-0472">Membrane</keyword>
<keyword evidence="1" id="KW-0812">Transmembrane</keyword>
<dbReference type="EMBL" id="BAABKX010000013">
    <property type="protein sequence ID" value="GAA5054156.1"/>
    <property type="molecule type" value="Genomic_DNA"/>
</dbReference>
<evidence type="ECO:0000256" key="1">
    <source>
        <dbReference type="SAM" id="Phobius"/>
    </source>
</evidence>
<accession>A0AAV3UJT7</accession>
<keyword evidence="1" id="KW-1133">Transmembrane helix</keyword>
<dbReference type="AlphaFoldDB" id="A0AAV3UJT7"/>
<dbReference type="Proteomes" id="UP001501729">
    <property type="component" value="Unassembled WGS sequence"/>
</dbReference>
<evidence type="ECO:0000313" key="3">
    <source>
        <dbReference type="Proteomes" id="UP001501729"/>
    </source>
</evidence>
<protein>
    <submittedName>
        <fullName evidence="2">Uncharacterized protein</fullName>
    </submittedName>
</protein>
<proteinExistence type="predicted"/>